<organism evidence="1 2">
    <name type="scientific">Sorangium cellulosum</name>
    <name type="common">Polyangium cellulosum</name>
    <dbReference type="NCBI Taxonomy" id="56"/>
    <lineage>
        <taxon>Bacteria</taxon>
        <taxon>Pseudomonadati</taxon>
        <taxon>Myxococcota</taxon>
        <taxon>Polyangia</taxon>
        <taxon>Polyangiales</taxon>
        <taxon>Polyangiaceae</taxon>
        <taxon>Sorangium</taxon>
    </lineage>
</organism>
<proteinExistence type="predicted"/>
<dbReference type="AlphaFoldDB" id="A0A150RLG6"/>
<comment type="caution">
    <text evidence="1">The sequence shown here is derived from an EMBL/GenBank/DDBJ whole genome shotgun (WGS) entry which is preliminary data.</text>
</comment>
<dbReference type="EMBL" id="JEMB01002522">
    <property type="protein sequence ID" value="KYF80578.1"/>
    <property type="molecule type" value="Genomic_DNA"/>
</dbReference>
<name>A0A150RLG6_SORCE</name>
<gene>
    <name evidence="1" type="ORF">BE17_52580</name>
</gene>
<evidence type="ECO:0000313" key="2">
    <source>
        <dbReference type="Proteomes" id="UP000075635"/>
    </source>
</evidence>
<sequence>MKSVVDVAKDLALAHKQADPDIQQIWMIEDPAGNEVRLLEVSGSVGNVGAIMPFRFNARPPDVPYPSVVILLSPEEKTQLDRNELELPAIWGASPKLVQIA</sequence>
<protein>
    <submittedName>
        <fullName evidence="1">Uncharacterized protein</fullName>
    </submittedName>
</protein>
<accession>A0A150RLG6</accession>
<reference evidence="1 2" key="1">
    <citation type="submission" date="2014-02" db="EMBL/GenBank/DDBJ databases">
        <title>The small core and large imbalanced accessory genome model reveals a collaborative survival strategy of Sorangium cellulosum strains in nature.</title>
        <authorList>
            <person name="Han K."/>
            <person name="Peng R."/>
            <person name="Blom J."/>
            <person name="Li Y.-Z."/>
        </authorList>
    </citation>
    <scope>NUCLEOTIDE SEQUENCE [LARGE SCALE GENOMIC DNA]</scope>
    <source>
        <strain evidence="1 2">So0011-07</strain>
    </source>
</reference>
<evidence type="ECO:0000313" key="1">
    <source>
        <dbReference type="EMBL" id="KYF80578.1"/>
    </source>
</evidence>
<dbReference type="Proteomes" id="UP000075635">
    <property type="component" value="Unassembled WGS sequence"/>
</dbReference>